<keyword evidence="2" id="KW-0805">Transcription regulation</keyword>
<evidence type="ECO:0000256" key="2">
    <source>
        <dbReference type="ARBA" id="ARBA00023015"/>
    </source>
</evidence>
<dbReference type="PANTHER" id="PTHR34269">
    <property type="entry name" value="TRANSCRIPTION FACTOR B3-DOMAIN FAMILY-RELATED"/>
    <property type="match status" value="1"/>
</dbReference>
<dbReference type="GO" id="GO:0003677">
    <property type="term" value="F:DNA binding"/>
    <property type="evidence" value="ECO:0007669"/>
    <property type="project" value="UniProtKB-KW"/>
</dbReference>
<dbReference type="InParanoid" id="A0A059C5N1"/>
<feature type="compositionally biased region" description="Polar residues" evidence="6">
    <location>
        <begin position="42"/>
        <end position="52"/>
    </location>
</feature>
<reference evidence="7" key="1">
    <citation type="submission" date="2013-07" db="EMBL/GenBank/DDBJ databases">
        <title>The genome of Eucalyptus grandis.</title>
        <authorList>
            <person name="Schmutz J."/>
            <person name="Hayes R."/>
            <person name="Myburg A."/>
            <person name="Tuskan G."/>
            <person name="Grattapaglia D."/>
            <person name="Rokhsar D.S."/>
        </authorList>
    </citation>
    <scope>NUCLEOTIDE SEQUENCE</scope>
    <source>
        <tissue evidence="7">Leaf extractions</tissue>
    </source>
</reference>
<evidence type="ECO:0008006" key="8">
    <source>
        <dbReference type="Google" id="ProtNLM"/>
    </source>
</evidence>
<dbReference type="InterPro" id="IPR003340">
    <property type="entry name" value="B3_DNA-bd"/>
</dbReference>
<dbReference type="SUPFAM" id="SSF101936">
    <property type="entry name" value="DNA-binding pseudobarrel domain"/>
    <property type="match status" value="1"/>
</dbReference>
<dbReference type="EMBL" id="KK198757">
    <property type="protein sequence ID" value="KCW73456.1"/>
    <property type="molecule type" value="Genomic_DNA"/>
</dbReference>
<name>A0A059C5N1_EUCGR</name>
<keyword evidence="4" id="KW-0804">Transcription</keyword>
<dbReference type="Pfam" id="PF03754">
    <property type="entry name" value="At2g31720-like"/>
    <property type="match status" value="1"/>
</dbReference>
<proteinExistence type="predicted"/>
<dbReference type="CDD" id="cd10017">
    <property type="entry name" value="B3_DNA"/>
    <property type="match status" value="1"/>
</dbReference>
<dbReference type="PANTHER" id="PTHR34269:SF11">
    <property type="entry name" value="B3 DOMAIN PROTEIN"/>
    <property type="match status" value="1"/>
</dbReference>
<accession>A0A059C5N1</accession>
<evidence type="ECO:0000313" key="7">
    <source>
        <dbReference type="EMBL" id="KCW73456.1"/>
    </source>
</evidence>
<evidence type="ECO:0000256" key="4">
    <source>
        <dbReference type="ARBA" id="ARBA00023163"/>
    </source>
</evidence>
<evidence type="ECO:0000256" key="5">
    <source>
        <dbReference type="ARBA" id="ARBA00023242"/>
    </source>
</evidence>
<sequence>MKPYKSISSSHTLAMEGSSSAQSPLIRFNPFLLSSLGSSSSPPIQNASTVTPQEGELPGKDNVAMEGWSLLDFTKLQLGCPGSSSSSSPTQNANGATNQQRDLLGELPGKDTVAMEGWSLLDFTKLQLGCPGSSFSSSPTQNANGATNQQHDLLGKGLKRKRSPGSVVPNDNGRPVPRNNEEENHYAGISTELVLYEDKCKIKKKLKKSDLSDRLSRLMLSRDSVEAHVLPLMDEEMKEQVKSKNGMKVVVRNADTLEEHKLVFRRWETSGSYVLNCGWTKLFVKGRGLEEKDEIGMFWDTDDRKFHFTVHRKILDFFELPWVKKYFSVAIIPPKP</sequence>
<protein>
    <recommendedName>
        <fullName evidence="8">TF-B3 domain-containing protein</fullName>
    </recommendedName>
</protein>
<evidence type="ECO:0000256" key="3">
    <source>
        <dbReference type="ARBA" id="ARBA00023125"/>
    </source>
</evidence>
<dbReference type="AlphaFoldDB" id="A0A059C5N1"/>
<dbReference type="InterPro" id="IPR005508">
    <property type="entry name" value="At2g31720-like"/>
</dbReference>
<dbReference type="GO" id="GO:0005634">
    <property type="term" value="C:nucleus"/>
    <property type="evidence" value="ECO:0007669"/>
    <property type="project" value="UniProtKB-SubCell"/>
</dbReference>
<dbReference type="Gramene" id="KCW73456">
    <property type="protein sequence ID" value="KCW73456"/>
    <property type="gene ID" value="EUGRSUZ_E01938"/>
</dbReference>
<keyword evidence="5" id="KW-0539">Nucleus</keyword>
<feature type="region of interest" description="Disordered" evidence="6">
    <location>
        <begin position="156"/>
        <end position="184"/>
    </location>
</feature>
<evidence type="ECO:0000256" key="6">
    <source>
        <dbReference type="SAM" id="MobiDB-lite"/>
    </source>
</evidence>
<feature type="region of interest" description="Disordered" evidence="6">
    <location>
        <begin position="39"/>
        <end position="61"/>
    </location>
</feature>
<keyword evidence="3" id="KW-0238">DNA-binding</keyword>
<comment type="subcellular location">
    <subcellularLocation>
        <location evidence="1">Nucleus</location>
    </subcellularLocation>
</comment>
<evidence type="ECO:0000256" key="1">
    <source>
        <dbReference type="ARBA" id="ARBA00004123"/>
    </source>
</evidence>
<dbReference type="InterPro" id="IPR015300">
    <property type="entry name" value="DNA-bd_pseudobarrel_sf"/>
</dbReference>
<dbReference type="Gene3D" id="2.40.330.10">
    <property type="entry name" value="DNA-binding pseudobarrel domain"/>
    <property type="match status" value="1"/>
</dbReference>
<gene>
    <name evidence="7" type="ORF">EUGRSUZ_E01938</name>
</gene>
<organism evidence="7">
    <name type="scientific">Eucalyptus grandis</name>
    <name type="common">Flooded gum</name>
    <dbReference type="NCBI Taxonomy" id="71139"/>
    <lineage>
        <taxon>Eukaryota</taxon>
        <taxon>Viridiplantae</taxon>
        <taxon>Streptophyta</taxon>
        <taxon>Embryophyta</taxon>
        <taxon>Tracheophyta</taxon>
        <taxon>Spermatophyta</taxon>
        <taxon>Magnoliopsida</taxon>
        <taxon>eudicotyledons</taxon>
        <taxon>Gunneridae</taxon>
        <taxon>Pentapetalae</taxon>
        <taxon>rosids</taxon>
        <taxon>malvids</taxon>
        <taxon>Myrtales</taxon>
        <taxon>Myrtaceae</taxon>
        <taxon>Myrtoideae</taxon>
        <taxon>Eucalypteae</taxon>
        <taxon>Eucalyptus</taxon>
    </lineage>
</organism>
<dbReference type="InterPro" id="IPR051442">
    <property type="entry name" value="B3_domain"/>
</dbReference>